<name>A0A1Y2GBP0_9FUNG</name>
<evidence type="ECO:0000256" key="1">
    <source>
        <dbReference type="SAM" id="Phobius"/>
    </source>
</evidence>
<keyword evidence="1" id="KW-0812">Transmembrane</keyword>
<evidence type="ECO:0000313" key="3">
    <source>
        <dbReference type="EMBL" id="ORZ04998.1"/>
    </source>
</evidence>
<protein>
    <submittedName>
        <fullName evidence="3">Uncharacterized protein</fullName>
    </submittedName>
</protein>
<dbReference type="RefSeq" id="XP_021876862.1">
    <property type="nucleotide sequence ID" value="XM_022028157.1"/>
</dbReference>
<dbReference type="OrthoDB" id="3361196at2759"/>
<keyword evidence="2" id="KW-0732">Signal</keyword>
<keyword evidence="1" id="KW-1133">Transmembrane helix</keyword>
<reference evidence="3 4" key="1">
    <citation type="submission" date="2016-07" db="EMBL/GenBank/DDBJ databases">
        <title>Pervasive Adenine N6-methylation of Active Genes in Fungi.</title>
        <authorList>
            <consortium name="DOE Joint Genome Institute"/>
            <person name="Mondo S.J."/>
            <person name="Dannebaum R.O."/>
            <person name="Kuo R.C."/>
            <person name="Labutti K."/>
            <person name="Haridas S."/>
            <person name="Kuo A."/>
            <person name="Salamov A."/>
            <person name="Ahrendt S.R."/>
            <person name="Lipzen A."/>
            <person name="Sullivan W."/>
            <person name="Andreopoulos W.B."/>
            <person name="Clum A."/>
            <person name="Lindquist E."/>
            <person name="Daum C."/>
            <person name="Ramamoorthy G.K."/>
            <person name="Gryganskyi A."/>
            <person name="Culley D."/>
            <person name="Magnuson J.K."/>
            <person name="James T.Y."/>
            <person name="O'Malley M.A."/>
            <person name="Stajich J.E."/>
            <person name="Spatafora J.W."/>
            <person name="Visel A."/>
            <person name="Grigoriev I.V."/>
        </authorList>
    </citation>
    <scope>NUCLEOTIDE SEQUENCE [LARGE SCALE GENOMIC DNA]</scope>
    <source>
        <strain evidence="3 4">NRRL 3116</strain>
    </source>
</reference>
<dbReference type="AlphaFoldDB" id="A0A1Y2GBP0"/>
<proteinExistence type="predicted"/>
<comment type="caution">
    <text evidence="3">The sequence shown here is derived from an EMBL/GenBank/DDBJ whole genome shotgun (WGS) entry which is preliminary data.</text>
</comment>
<keyword evidence="4" id="KW-1185">Reference proteome</keyword>
<feature type="transmembrane region" description="Helical" evidence="1">
    <location>
        <begin position="169"/>
        <end position="189"/>
    </location>
</feature>
<feature type="signal peptide" evidence="2">
    <location>
        <begin position="1"/>
        <end position="31"/>
    </location>
</feature>
<dbReference type="EMBL" id="MCFF01000053">
    <property type="protein sequence ID" value="ORZ04998.1"/>
    <property type="molecule type" value="Genomic_DNA"/>
</dbReference>
<organism evidence="3 4">
    <name type="scientific">Lobosporangium transversale</name>
    <dbReference type="NCBI Taxonomy" id="64571"/>
    <lineage>
        <taxon>Eukaryota</taxon>
        <taxon>Fungi</taxon>
        <taxon>Fungi incertae sedis</taxon>
        <taxon>Mucoromycota</taxon>
        <taxon>Mortierellomycotina</taxon>
        <taxon>Mortierellomycetes</taxon>
        <taxon>Mortierellales</taxon>
        <taxon>Mortierellaceae</taxon>
        <taxon>Lobosporangium</taxon>
    </lineage>
</organism>
<accession>A0A1Y2GBP0</accession>
<sequence>MMSFLSTPRSMLLSVSIFLLASVILPIPVRPQPENGVQVRFPTSSLACNTCKPAFSTEACKKILDSIVRSSTVPISNKTLAECQCTGTFLSVYDMCVECFRETNQLTLMLGSDNPPSQASLSAYCSSMGPIDSTTTITTVTKTVTHTSTSTPTSTSSATSLKAYQEGQLVAGMTVMYTVVAVTAAMVYFSTML</sequence>
<evidence type="ECO:0000313" key="4">
    <source>
        <dbReference type="Proteomes" id="UP000193648"/>
    </source>
</evidence>
<dbReference type="Proteomes" id="UP000193648">
    <property type="component" value="Unassembled WGS sequence"/>
</dbReference>
<feature type="chain" id="PRO_5013299574" evidence="2">
    <location>
        <begin position="32"/>
        <end position="193"/>
    </location>
</feature>
<dbReference type="GeneID" id="33570000"/>
<dbReference type="InParanoid" id="A0A1Y2GBP0"/>
<gene>
    <name evidence="3" type="ORF">BCR41DRAFT_389766</name>
</gene>
<keyword evidence="1" id="KW-0472">Membrane</keyword>
<evidence type="ECO:0000256" key="2">
    <source>
        <dbReference type="SAM" id="SignalP"/>
    </source>
</evidence>